<comment type="caution">
    <text evidence="1">The sequence shown here is derived from an EMBL/GenBank/DDBJ whole genome shotgun (WGS) entry which is preliminary data.</text>
</comment>
<dbReference type="Proteomes" id="UP001155110">
    <property type="component" value="Unassembled WGS sequence"/>
</dbReference>
<organism evidence="1 2">
    <name type="scientific">Salinibacter ruber</name>
    <dbReference type="NCBI Taxonomy" id="146919"/>
    <lineage>
        <taxon>Bacteria</taxon>
        <taxon>Pseudomonadati</taxon>
        <taxon>Rhodothermota</taxon>
        <taxon>Rhodothermia</taxon>
        <taxon>Rhodothermales</taxon>
        <taxon>Salinibacteraceae</taxon>
        <taxon>Salinibacter</taxon>
    </lineage>
</organism>
<evidence type="ECO:0000313" key="1">
    <source>
        <dbReference type="EMBL" id="MCS4157655.1"/>
    </source>
</evidence>
<proteinExistence type="predicted"/>
<accession>A0AAW5P6X8</accession>
<reference evidence="1" key="1">
    <citation type="submission" date="2022-08" db="EMBL/GenBank/DDBJ databases">
        <title>Genomic Encyclopedia of Type Strains, Phase V (KMG-V): Genome sequencing to study the core and pangenomes of soil and plant-associated prokaryotes.</title>
        <authorList>
            <person name="Whitman W."/>
        </authorList>
    </citation>
    <scope>NUCLEOTIDE SEQUENCE</scope>
    <source>
        <strain evidence="1">SP3002</strain>
    </source>
</reference>
<sequence length="342" mass="36096">MIRQFEKPEEDIIFNGAELPGLLRLTEARADLVGASVSGRVPGSGEDLMAAGGPFSAGSTGVSEKEYVELSGPEHAYKAYRNGRVEPIGQAPPARKNPRVGAFLRANRWPYPYQSGRDVSVSNVKTETQASVTAEYYVASNEVKAPLSTESVRSDAALVVFGAAKGSGTVSAALTTGSGDQKTTWASGDQPVSGSGWSPWRVVLAPSGRIGYQDEGPNLEIGLGGTSMVARPVVTRKRHGFAGGAVPLPDGTAFVHVTSGRGTSEDGQALVLQSPTAFRASLSAGRLTAYATRFASGSKERAIYAGRDRSQSRLVERAYKTRIWASPTPPESGRALLFRHVA</sequence>
<gene>
    <name evidence="1" type="ORF">GGP99_001619</name>
</gene>
<name>A0AAW5P6X8_9BACT</name>
<dbReference type="EMBL" id="JANTZM010000007">
    <property type="protein sequence ID" value="MCS4157655.1"/>
    <property type="molecule type" value="Genomic_DNA"/>
</dbReference>
<protein>
    <submittedName>
        <fullName evidence="1">Uncharacterized protein</fullName>
    </submittedName>
</protein>
<dbReference type="AlphaFoldDB" id="A0AAW5P6X8"/>
<evidence type="ECO:0000313" key="2">
    <source>
        <dbReference type="Proteomes" id="UP001155110"/>
    </source>
</evidence>
<dbReference type="RefSeq" id="WP_259258157.1">
    <property type="nucleotide sequence ID" value="NZ_JANTZM010000007.1"/>
</dbReference>